<feature type="compositionally biased region" description="Polar residues" evidence="1">
    <location>
        <begin position="41"/>
        <end position="58"/>
    </location>
</feature>
<reference evidence="2 3" key="1">
    <citation type="submission" date="2018-07" db="EMBL/GenBank/DDBJ databases">
        <title>A high quality draft genome assembly of the barn swallow (H. rustica rustica).</title>
        <authorList>
            <person name="Formenti G."/>
            <person name="Chiara M."/>
            <person name="Poveda L."/>
            <person name="Francoijs K.-J."/>
            <person name="Bonisoli-Alquati A."/>
            <person name="Canova L."/>
            <person name="Gianfranceschi L."/>
            <person name="Horner D.S."/>
            <person name="Saino N."/>
        </authorList>
    </citation>
    <scope>NUCLEOTIDE SEQUENCE [LARGE SCALE GENOMIC DNA]</scope>
    <source>
        <strain evidence="2">Chelidonia</strain>
        <tissue evidence="2">Blood</tissue>
    </source>
</reference>
<protein>
    <submittedName>
        <fullName evidence="2">Uncharacterized protein</fullName>
    </submittedName>
</protein>
<dbReference type="Proteomes" id="UP000269221">
    <property type="component" value="Unassembled WGS sequence"/>
</dbReference>
<evidence type="ECO:0000313" key="3">
    <source>
        <dbReference type="Proteomes" id="UP000269221"/>
    </source>
</evidence>
<evidence type="ECO:0000256" key="1">
    <source>
        <dbReference type="SAM" id="MobiDB-lite"/>
    </source>
</evidence>
<gene>
    <name evidence="2" type="ORF">DUI87_12885</name>
</gene>
<feature type="region of interest" description="Disordered" evidence="1">
    <location>
        <begin position="41"/>
        <end position="66"/>
    </location>
</feature>
<name>A0A3M0KSH8_HIRRU</name>
<dbReference type="AlphaFoldDB" id="A0A3M0KSH8"/>
<dbReference type="EMBL" id="QRBI01000112">
    <property type="protein sequence ID" value="RMC10087.1"/>
    <property type="molecule type" value="Genomic_DNA"/>
</dbReference>
<sequence>MIDMDFPGEESIHVQKRVLHVLSAKDFQQILLPDIPEQVNAAENSAHSGGTDCQSKLPTTDLKGGS</sequence>
<comment type="caution">
    <text evidence="2">The sequence shown here is derived from an EMBL/GenBank/DDBJ whole genome shotgun (WGS) entry which is preliminary data.</text>
</comment>
<proteinExistence type="predicted"/>
<accession>A0A3M0KSH8</accession>
<evidence type="ECO:0000313" key="2">
    <source>
        <dbReference type="EMBL" id="RMC10087.1"/>
    </source>
</evidence>
<keyword evidence="3" id="KW-1185">Reference proteome</keyword>
<organism evidence="2 3">
    <name type="scientific">Hirundo rustica rustica</name>
    <dbReference type="NCBI Taxonomy" id="333673"/>
    <lineage>
        <taxon>Eukaryota</taxon>
        <taxon>Metazoa</taxon>
        <taxon>Chordata</taxon>
        <taxon>Craniata</taxon>
        <taxon>Vertebrata</taxon>
        <taxon>Euteleostomi</taxon>
        <taxon>Archelosauria</taxon>
        <taxon>Archosauria</taxon>
        <taxon>Dinosauria</taxon>
        <taxon>Saurischia</taxon>
        <taxon>Theropoda</taxon>
        <taxon>Coelurosauria</taxon>
        <taxon>Aves</taxon>
        <taxon>Neognathae</taxon>
        <taxon>Neoaves</taxon>
        <taxon>Telluraves</taxon>
        <taxon>Australaves</taxon>
        <taxon>Passeriformes</taxon>
        <taxon>Sylvioidea</taxon>
        <taxon>Hirundinidae</taxon>
        <taxon>Hirundo</taxon>
    </lineage>
</organism>